<accession>A0ACC1SAX1</accession>
<protein>
    <submittedName>
        <fullName evidence="1">Uncharacterized protein</fullName>
    </submittedName>
</protein>
<gene>
    <name evidence="1" type="ORF">NM208_g6963</name>
</gene>
<organism evidence="1 2">
    <name type="scientific">Fusarium decemcellulare</name>
    <dbReference type="NCBI Taxonomy" id="57161"/>
    <lineage>
        <taxon>Eukaryota</taxon>
        <taxon>Fungi</taxon>
        <taxon>Dikarya</taxon>
        <taxon>Ascomycota</taxon>
        <taxon>Pezizomycotina</taxon>
        <taxon>Sordariomycetes</taxon>
        <taxon>Hypocreomycetidae</taxon>
        <taxon>Hypocreales</taxon>
        <taxon>Nectriaceae</taxon>
        <taxon>Fusarium</taxon>
        <taxon>Fusarium decemcellulare species complex</taxon>
    </lineage>
</organism>
<reference evidence="1" key="1">
    <citation type="submission" date="2022-08" db="EMBL/GenBank/DDBJ databases">
        <title>Genome Sequence of Fusarium decemcellulare.</title>
        <authorList>
            <person name="Buettner E."/>
        </authorList>
    </citation>
    <scope>NUCLEOTIDE SEQUENCE</scope>
    <source>
        <strain evidence="1">Babe19</strain>
    </source>
</reference>
<proteinExistence type="predicted"/>
<evidence type="ECO:0000313" key="1">
    <source>
        <dbReference type="EMBL" id="KAJ3535846.1"/>
    </source>
</evidence>
<dbReference type="EMBL" id="JANRMS010000681">
    <property type="protein sequence ID" value="KAJ3535846.1"/>
    <property type="molecule type" value="Genomic_DNA"/>
</dbReference>
<evidence type="ECO:0000313" key="2">
    <source>
        <dbReference type="Proteomes" id="UP001148629"/>
    </source>
</evidence>
<name>A0ACC1SAX1_9HYPO</name>
<keyword evidence="2" id="KW-1185">Reference proteome</keyword>
<comment type="caution">
    <text evidence="1">The sequence shown here is derived from an EMBL/GenBank/DDBJ whole genome shotgun (WGS) entry which is preliminary data.</text>
</comment>
<sequence>MSSFEGKVITITGATSGMGLVCAKMLSAEGAILSLGDLDGKKLNDVVRELPGEGHMVTVVDVTKSVMVNEWIGKTVRVLGKLDGSVNMAGICTFAPIAEETDEMWELNMNVNAKGVFNCVSTSSICGLQGFATNGSYCASVINTPMTQAEDYPDVNDEVKLQIIKRPGKAEEVAKVVKFLLSNDASFVTGAVYSVDGGWNS</sequence>
<dbReference type="Proteomes" id="UP001148629">
    <property type="component" value="Unassembled WGS sequence"/>
</dbReference>